<dbReference type="RefSeq" id="WP_106743269.1">
    <property type="nucleotide sequence ID" value="NZ_PXYY01000161.1"/>
</dbReference>
<evidence type="ECO:0000313" key="4">
    <source>
        <dbReference type="Proteomes" id="UP000241868"/>
    </source>
</evidence>
<keyword evidence="2" id="KW-0732">Signal</keyword>
<protein>
    <recommendedName>
        <fullName evidence="5">Periplasmic protein</fullName>
    </recommendedName>
</protein>
<evidence type="ECO:0000256" key="1">
    <source>
        <dbReference type="SAM" id="Coils"/>
    </source>
</evidence>
<keyword evidence="1" id="KW-0175">Coiled coil</keyword>
<dbReference type="OrthoDB" id="8605272at2"/>
<comment type="caution">
    <text evidence="3">The sequence shown here is derived from an EMBL/GenBank/DDBJ whole genome shotgun (WGS) entry which is preliminary data.</text>
</comment>
<feature type="chain" id="PRO_5015195813" description="Periplasmic protein" evidence="2">
    <location>
        <begin position="19"/>
        <end position="112"/>
    </location>
</feature>
<name>A0A2P7TWX3_9NEIS</name>
<evidence type="ECO:0008006" key="5">
    <source>
        <dbReference type="Google" id="ProtNLM"/>
    </source>
</evidence>
<feature type="signal peptide" evidence="2">
    <location>
        <begin position="1"/>
        <end position="18"/>
    </location>
</feature>
<organism evidence="3 4">
    <name type="scientific">Neisseria iguanae</name>
    <dbReference type="NCBI Taxonomy" id="90242"/>
    <lineage>
        <taxon>Bacteria</taxon>
        <taxon>Pseudomonadati</taxon>
        <taxon>Pseudomonadota</taxon>
        <taxon>Betaproteobacteria</taxon>
        <taxon>Neisseriales</taxon>
        <taxon>Neisseriaceae</taxon>
        <taxon>Neisseria</taxon>
    </lineage>
</organism>
<feature type="coiled-coil region" evidence="1">
    <location>
        <begin position="46"/>
        <end position="80"/>
    </location>
</feature>
<evidence type="ECO:0000256" key="2">
    <source>
        <dbReference type="SAM" id="SignalP"/>
    </source>
</evidence>
<sequence length="112" mass="11862">MKRFLTAAVLAVSAAAYAGPAEDALLSAQSAYRSALKARNDNDSKLITLQNNLADAQKRAQQAQEDIARLQSEIQAASALKTEQTAALQQAGRQLDSTWNAVYGPGGTKDAQ</sequence>
<dbReference type="EMBL" id="PXYY01000161">
    <property type="protein sequence ID" value="PSJ79207.1"/>
    <property type="molecule type" value="Genomic_DNA"/>
</dbReference>
<dbReference type="Proteomes" id="UP000241868">
    <property type="component" value="Unassembled WGS sequence"/>
</dbReference>
<proteinExistence type="predicted"/>
<accession>A0A2P7TWX3</accession>
<reference evidence="3 4" key="1">
    <citation type="submission" date="2018-03" db="EMBL/GenBank/DDBJ databases">
        <title>Neisseria weixii sp. nov., isolated from the intestinal contents of Tibetan Plateau pika (Ochotona curzoniae) in Yushu, Qinghai Province, China.</title>
        <authorList>
            <person name="Gui Z."/>
        </authorList>
    </citation>
    <scope>NUCLEOTIDE SEQUENCE [LARGE SCALE GENOMIC DNA]</scope>
    <source>
        <strain evidence="3 4">ATCC 51483</strain>
    </source>
</reference>
<gene>
    <name evidence="3" type="ORF">C7N83_13645</name>
</gene>
<keyword evidence="4" id="KW-1185">Reference proteome</keyword>
<evidence type="ECO:0000313" key="3">
    <source>
        <dbReference type="EMBL" id="PSJ79207.1"/>
    </source>
</evidence>
<dbReference type="AlphaFoldDB" id="A0A2P7TWX3"/>